<dbReference type="Proteomes" id="UP000269721">
    <property type="component" value="Unassembled WGS sequence"/>
</dbReference>
<feature type="compositionally biased region" description="Polar residues" evidence="1">
    <location>
        <begin position="223"/>
        <end position="232"/>
    </location>
</feature>
<reference evidence="3" key="1">
    <citation type="journal article" date="2018" name="Nat. Microbiol.">
        <title>Leveraging single-cell genomics to expand the fungal tree of life.</title>
        <authorList>
            <person name="Ahrendt S.R."/>
            <person name="Quandt C.A."/>
            <person name="Ciobanu D."/>
            <person name="Clum A."/>
            <person name="Salamov A."/>
            <person name="Andreopoulos B."/>
            <person name="Cheng J.F."/>
            <person name="Woyke T."/>
            <person name="Pelin A."/>
            <person name="Henrissat B."/>
            <person name="Reynolds N.K."/>
            <person name="Benny G.L."/>
            <person name="Smith M.E."/>
            <person name="James T.Y."/>
            <person name="Grigoriev I.V."/>
        </authorList>
    </citation>
    <scope>NUCLEOTIDE SEQUENCE [LARGE SCALE GENOMIC DNA]</scope>
</reference>
<evidence type="ECO:0000313" key="2">
    <source>
        <dbReference type="EMBL" id="RKO94653.1"/>
    </source>
</evidence>
<gene>
    <name evidence="2" type="ORF">BDK51DRAFT_43542</name>
</gene>
<keyword evidence="3" id="KW-1185">Reference proteome</keyword>
<sequence>MSCTLNGVYYRVGTMVSVAERYGNFQLVADDVVYPIENGLVELAEDGVAYTLKPLGRRASKDDADTKRGRRKSSLPRTLGRKGSESLESISTRSLGRSSKAGSTSTLSKADGLTEGRGTGRRRSSTRSFAGLIGTSSADDSSTLTGLFDQIRHFKRQSSATSTRKGSESDIATDDLPGTPLAEANIRFKSLPGEQGAAVNMDEDDDAVTLLDFLGGPQRRAPSDSSVASASKNAVPAPRLETRAGSGGLKDESVSLRFYTTVSPEFKAKKFAISSRKTSPDNIEYLDVVSGALQDEHRKNIWCTLEDYVLKVYEASSPAELSAFRELRLEHTIALPSFDSADHYGFRVINESRILRFFASTFEDMVSVSRRILSSRKT</sequence>
<dbReference type="AlphaFoldDB" id="A0A4P9WR13"/>
<name>A0A4P9WR13_9FUNG</name>
<evidence type="ECO:0000313" key="3">
    <source>
        <dbReference type="Proteomes" id="UP000269721"/>
    </source>
</evidence>
<organism evidence="2 3">
    <name type="scientific">Blyttiomyces helicus</name>
    <dbReference type="NCBI Taxonomy" id="388810"/>
    <lineage>
        <taxon>Eukaryota</taxon>
        <taxon>Fungi</taxon>
        <taxon>Fungi incertae sedis</taxon>
        <taxon>Chytridiomycota</taxon>
        <taxon>Chytridiomycota incertae sedis</taxon>
        <taxon>Chytridiomycetes</taxon>
        <taxon>Chytridiomycetes incertae sedis</taxon>
        <taxon>Blyttiomyces</taxon>
    </lineage>
</organism>
<evidence type="ECO:0000256" key="1">
    <source>
        <dbReference type="SAM" id="MobiDB-lite"/>
    </source>
</evidence>
<accession>A0A4P9WR13</accession>
<dbReference type="EMBL" id="KZ993844">
    <property type="protein sequence ID" value="RKO94653.1"/>
    <property type="molecule type" value="Genomic_DNA"/>
</dbReference>
<feature type="region of interest" description="Disordered" evidence="1">
    <location>
        <begin position="155"/>
        <end position="178"/>
    </location>
</feature>
<feature type="compositionally biased region" description="Polar residues" evidence="1">
    <location>
        <begin position="86"/>
        <end position="108"/>
    </location>
</feature>
<proteinExistence type="predicted"/>
<feature type="region of interest" description="Disordered" evidence="1">
    <location>
        <begin position="219"/>
        <end position="246"/>
    </location>
</feature>
<protein>
    <submittedName>
        <fullName evidence="2">Uncharacterized protein</fullName>
    </submittedName>
</protein>
<feature type="region of interest" description="Disordered" evidence="1">
    <location>
        <begin position="58"/>
        <end position="135"/>
    </location>
</feature>